<evidence type="ECO:0008006" key="2">
    <source>
        <dbReference type="Google" id="ProtNLM"/>
    </source>
</evidence>
<dbReference type="EMBL" id="MN079225">
    <property type="protein sequence ID" value="QEA07290.1"/>
    <property type="molecule type" value="Genomic_DNA"/>
</dbReference>
<dbReference type="AlphaFoldDB" id="A0A5B8REK1"/>
<sequence length="221" mass="23398">MKRLFNTITAGALALAALPALAAGTATVRVGGDSQGGMKPVNFAWSDDGEVRMEAPGQGGYMLVRDGRAYAVRGSGADATVFDLTALREGRDGQAPTGASNELLELESLGESVTVAGMDGEVYRMRWRQEGEEKSGRVVLSDDPRAQSLSDAWGAMIRGMGADGGEDGIMAELKERGVGMLRIEGQYEVVEISGDSLAAERFELPAEPVDPRKMMQQQGGQ</sequence>
<gene>
    <name evidence="1" type="ORF">KBTEX_03639</name>
</gene>
<protein>
    <recommendedName>
        <fullName evidence="2">DUF4412 domain-containing protein</fullName>
    </recommendedName>
</protein>
<organism evidence="1">
    <name type="scientific">uncultured organism</name>
    <dbReference type="NCBI Taxonomy" id="155900"/>
    <lineage>
        <taxon>unclassified sequences</taxon>
        <taxon>environmental samples</taxon>
    </lineage>
</organism>
<evidence type="ECO:0000313" key="1">
    <source>
        <dbReference type="EMBL" id="QEA07290.1"/>
    </source>
</evidence>
<proteinExistence type="predicted"/>
<reference evidence="1" key="1">
    <citation type="submission" date="2019-06" db="EMBL/GenBank/DDBJ databases">
        <authorList>
            <person name="Murdoch R.W."/>
            <person name="Fathepure B."/>
        </authorList>
    </citation>
    <scope>NUCLEOTIDE SEQUENCE</scope>
</reference>
<name>A0A5B8REK1_9ZZZZ</name>
<accession>A0A5B8REK1</accession>